<gene>
    <name evidence="1" type="ORF">GSCOC_T00041679001</name>
</gene>
<sequence length="74" mass="8625">MITGRFVNIKLPRYYGTETNSPNPGYGNVEVQRENKQKKLTKKQRIIDFWSQENKNNVRKSIKVEGTMVQVAPK</sequence>
<protein>
    <submittedName>
        <fullName evidence="1">Uncharacterized protein</fullName>
    </submittedName>
</protein>
<dbReference type="InParanoid" id="A0A068U4J2"/>
<name>A0A068U4J2_COFCA</name>
<dbReference type="EMBL" id="HG739093">
    <property type="protein sequence ID" value="CDP03177.1"/>
    <property type="molecule type" value="Genomic_DNA"/>
</dbReference>
<dbReference type="Proteomes" id="UP000295252">
    <property type="component" value="Chromosome VIII"/>
</dbReference>
<dbReference type="AlphaFoldDB" id="A0A068U4J2"/>
<evidence type="ECO:0000313" key="2">
    <source>
        <dbReference type="Proteomes" id="UP000295252"/>
    </source>
</evidence>
<dbReference type="Gramene" id="CDP03177">
    <property type="protein sequence ID" value="CDP03177"/>
    <property type="gene ID" value="GSCOC_T00041679001"/>
</dbReference>
<reference evidence="2" key="1">
    <citation type="journal article" date="2014" name="Science">
        <title>The coffee genome provides insight into the convergent evolution of caffeine biosynthesis.</title>
        <authorList>
            <person name="Denoeud F."/>
            <person name="Carretero-Paulet L."/>
            <person name="Dereeper A."/>
            <person name="Droc G."/>
            <person name="Guyot R."/>
            <person name="Pietrella M."/>
            <person name="Zheng C."/>
            <person name="Alberti A."/>
            <person name="Anthony F."/>
            <person name="Aprea G."/>
            <person name="Aury J.M."/>
            <person name="Bento P."/>
            <person name="Bernard M."/>
            <person name="Bocs S."/>
            <person name="Campa C."/>
            <person name="Cenci A."/>
            <person name="Combes M.C."/>
            <person name="Crouzillat D."/>
            <person name="Da Silva C."/>
            <person name="Daddiego L."/>
            <person name="De Bellis F."/>
            <person name="Dussert S."/>
            <person name="Garsmeur O."/>
            <person name="Gayraud T."/>
            <person name="Guignon V."/>
            <person name="Jahn K."/>
            <person name="Jamilloux V."/>
            <person name="Joet T."/>
            <person name="Labadie K."/>
            <person name="Lan T."/>
            <person name="Leclercq J."/>
            <person name="Lepelley M."/>
            <person name="Leroy T."/>
            <person name="Li L.T."/>
            <person name="Librado P."/>
            <person name="Lopez L."/>
            <person name="Munoz A."/>
            <person name="Noel B."/>
            <person name="Pallavicini A."/>
            <person name="Perrotta G."/>
            <person name="Poncet V."/>
            <person name="Pot D."/>
            <person name="Priyono X."/>
            <person name="Rigoreau M."/>
            <person name="Rouard M."/>
            <person name="Rozas J."/>
            <person name="Tranchant-Dubreuil C."/>
            <person name="VanBuren R."/>
            <person name="Zhang Q."/>
            <person name="Andrade A.C."/>
            <person name="Argout X."/>
            <person name="Bertrand B."/>
            <person name="de Kochko A."/>
            <person name="Graziosi G."/>
            <person name="Henry R.J."/>
            <person name="Jayarama X."/>
            <person name="Ming R."/>
            <person name="Nagai C."/>
            <person name="Rounsley S."/>
            <person name="Sankoff D."/>
            <person name="Giuliano G."/>
            <person name="Albert V.A."/>
            <person name="Wincker P."/>
            <person name="Lashermes P."/>
        </authorList>
    </citation>
    <scope>NUCLEOTIDE SEQUENCE [LARGE SCALE GENOMIC DNA]</scope>
    <source>
        <strain evidence="2">cv. DH200-94</strain>
    </source>
</reference>
<organism evidence="1 2">
    <name type="scientific">Coffea canephora</name>
    <name type="common">Robusta coffee</name>
    <dbReference type="NCBI Taxonomy" id="49390"/>
    <lineage>
        <taxon>Eukaryota</taxon>
        <taxon>Viridiplantae</taxon>
        <taxon>Streptophyta</taxon>
        <taxon>Embryophyta</taxon>
        <taxon>Tracheophyta</taxon>
        <taxon>Spermatophyta</taxon>
        <taxon>Magnoliopsida</taxon>
        <taxon>eudicotyledons</taxon>
        <taxon>Gunneridae</taxon>
        <taxon>Pentapetalae</taxon>
        <taxon>asterids</taxon>
        <taxon>lamiids</taxon>
        <taxon>Gentianales</taxon>
        <taxon>Rubiaceae</taxon>
        <taxon>Ixoroideae</taxon>
        <taxon>Gardenieae complex</taxon>
        <taxon>Bertiereae - Coffeeae clade</taxon>
        <taxon>Coffeeae</taxon>
        <taxon>Coffea</taxon>
    </lineage>
</organism>
<accession>A0A068U4J2</accession>
<proteinExistence type="predicted"/>
<keyword evidence="2" id="KW-1185">Reference proteome</keyword>
<evidence type="ECO:0000313" key="1">
    <source>
        <dbReference type="EMBL" id="CDP03177.1"/>
    </source>
</evidence>